<feature type="domain" description="LysM" evidence="3">
    <location>
        <begin position="387"/>
        <end position="436"/>
    </location>
</feature>
<evidence type="ECO:0000313" key="5">
    <source>
        <dbReference type="Proteomes" id="UP000050783"/>
    </source>
</evidence>
<organism evidence="4 5">
    <name type="scientific">Ruegeria atlantica</name>
    <dbReference type="NCBI Taxonomy" id="81569"/>
    <lineage>
        <taxon>Bacteria</taxon>
        <taxon>Pseudomonadati</taxon>
        <taxon>Pseudomonadota</taxon>
        <taxon>Alphaproteobacteria</taxon>
        <taxon>Rhodobacterales</taxon>
        <taxon>Roseobacteraceae</taxon>
        <taxon>Ruegeria</taxon>
    </lineage>
</organism>
<dbReference type="Gene3D" id="3.10.350.10">
    <property type="entry name" value="LysM domain"/>
    <property type="match status" value="1"/>
</dbReference>
<feature type="region of interest" description="Disordered" evidence="1">
    <location>
        <begin position="46"/>
        <end position="101"/>
    </location>
</feature>
<evidence type="ECO:0000256" key="2">
    <source>
        <dbReference type="SAM" id="Phobius"/>
    </source>
</evidence>
<keyword evidence="2" id="KW-0812">Transmembrane</keyword>
<dbReference type="Pfam" id="PF01476">
    <property type="entry name" value="LysM"/>
    <property type="match status" value="1"/>
</dbReference>
<feature type="region of interest" description="Disordered" evidence="1">
    <location>
        <begin position="197"/>
        <end position="255"/>
    </location>
</feature>
<name>A0A0P1EDH8_9RHOB</name>
<feature type="transmembrane region" description="Helical" evidence="2">
    <location>
        <begin position="12"/>
        <end position="32"/>
    </location>
</feature>
<sequence>MNSNSGSESSGTFTWGVIAGVVALVGVGGLYLSGIFGAGPQDAVPQQDTAVQTTEAASTNSTASEDQSTAIQEQEAVDQTDDTSAPATDTAEVEPVAAPPTLDQIFVEPDGNTVLSGNAEPGADIRVLLDGEQVHSFTVDDSGQFAEFLSIPFSDDARGLTLETAGEDQPVRSDDYLIAALPEPEPVIEQIAAVETGDAASDQTAGTQDTSTPASTDEKSTTGDVETAVAAADQPEDQPRETAQQVAEESNESQQVAVLRSGEDGVELVQSPTTESDTSDEVALDTIGYSNVGDVELTGRVPDGSAVRLYLDNQLVADLPLVDDGKWRSELEGIDPGIYTLRVDEIATDGTVVSRLETPFKREPLEVLRAAEGGDQPGGETDTPPIRAVTVQEGDTLWAISRDRFGDGILYVKLFEANRDAIRDPDLIYPGQIFTIPE</sequence>
<feature type="compositionally biased region" description="Polar residues" evidence="1">
    <location>
        <begin position="201"/>
        <end position="215"/>
    </location>
</feature>
<dbReference type="SUPFAM" id="SSF54106">
    <property type="entry name" value="LysM domain"/>
    <property type="match status" value="1"/>
</dbReference>
<proteinExistence type="predicted"/>
<dbReference type="InterPro" id="IPR052196">
    <property type="entry name" value="Bact_Kbp"/>
</dbReference>
<dbReference type="RefSeq" id="WP_058277462.1">
    <property type="nucleotide sequence ID" value="NZ_CYPU01000039.1"/>
</dbReference>
<dbReference type="Proteomes" id="UP000050783">
    <property type="component" value="Unassembled WGS sequence"/>
</dbReference>
<dbReference type="PANTHER" id="PTHR34700">
    <property type="entry name" value="POTASSIUM BINDING PROTEIN KBP"/>
    <property type="match status" value="1"/>
</dbReference>
<dbReference type="OrthoDB" id="370541at2"/>
<dbReference type="PROSITE" id="PS51782">
    <property type="entry name" value="LYSM"/>
    <property type="match status" value="1"/>
</dbReference>
<dbReference type="CDD" id="cd00118">
    <property type="entry name" value="LysM"/>
    <property type="match status" value="1"/>
</dbReference>
<dbReference type="InterPro" id="IPR036779">
    <property type="entry name" value="LysM_dom_sf"/>
</dbReference>
<evidence type="ECO:0000259" key="3">
    <source>
        <dbReference type="PROSITE" id="PS51782"/>
    </source>
</evidence>
<gene>
    <name evidence="4" type="ORF">RUA4292_02006</name>
</gene>
<feature type="compositionally biased region" description="Polar residues" evidence="1">
    <location>
        <begin position="241"/>
        <end position="255"/>
    </location>
</feature>
<reference evidence="4 5" key="1">
    <citation type="submission" date="2015-09" db="EMBL/GenBank/DDBJ databases">
        <authorList>
            <consortium name="Swine Surveillance"/>
        </authorList>
    </citation>
    <scope>NUCLEOTIDE SEQUENCE [LARGE SCALE GENOMIC DNA]</scope>
    <source>
        <strain evidence="4 5">CECT 4292</strain>
    </source>
</reference>
<dbReference type="PANTHER" id="PTHR34700:SF4">
    <property type="entry name" value="PHAGE-LIKE ELEMENT PBSX PROTEIN XKDP"/>
    <property type="match status" value="1"/>
</dbReference>
<dbReference type="STRING" id="81569.RUM4293_02989"/>
<evidence type="ECO:0000256" key="1">
    <source>
        <dbReference type="SAM" id="MobiDB-lite"/>
    </source>
</evidence>
<dbReference type="EMBL" id="CYPU01000039">
    <property type="protein sequence ID" value="CUH47830.1"/>
    <property type="molecule type" value="Genomic_DNA"/>
</dbReference>
<dbReference type="GeneID" id="55493226"/>
<protein>
    <submittedName>
        <fullName evidence="4">LysM domain/BON superfamily protein</fullName>
    </submittedName>
</protein>
<keyword evidence="2" id="KW-0472">Membrane</keyword>
<evidence type="ECO:0000313" key="4">
    <source>
        <dbReference type="EMBL" id="CUH47830.1"/>
    </source>
</evidence>
<feature type="compositionally biased region" description="Low complexity" evidence="1">
    <location>
        <begin position="53"/>
        <end position="65"/>
    </location>
</feature>
<accession>A0A0P1EDH8</accession>
<dbReference type="InterPro" id="IPR018392">
    <property type="entry name" value="LysM"/>
</dbReference>
<keyword evidence="2" id="KW-1133">Transmembrane helix</keyword>
<dbReference type="SMART" id="SM00257">
    <property type="entry name" value="LysM"/>
    <property type="match status" value="1"/>
</dbReference>
<feature type="region of interest" description="Disordered" evidence="1">
    <location>
        <begin position="260"/>
        <end position="279"/>
    </location>
</feature>
<dbReference type="AlphaFoldDB" id="A0A0P1EDH8"/>